<gene>
    <name evidence="2" type="ORF">SAMN04488561_3552</name>
</gene>
<accession>A0A1H5MYQ4</accession>
<sequence>MADGYVLRHAVDEIQVGRAYRTDLGDVDGLVESIRTVGLLHPIVVSKAGWLISGLRRLEAVRRLGWREVDVWVAAKVSDRLQRALAVRDENSLRKDLNPIEAAALYNELKELYAEEAGRRQASTRFGAERAGTDGSVDSTEPLDARVQAARAITGRDSHGMLEQVLELQRLVADDATPAWLRAQVQDGLAGIGVDGKVNGRYLAITTARARHELEQAAVDETQPAAARDVAKAELERLAVLRSPQAVAQAAKRATQRVHQVADGVSRRVSAEAAAVQRLAASLKKHYGWWDLVDPDTVAEHLTAEQWDLLTSTWAATERFMRETVAARERRTTDAGG</sequence>
<dbReference type="AlphaFoldDB" id="A0A1H5MYQ4"/>
<protein>
    <submittedName>
        <fullName evidence="2">Chromosome partitioning protein, ParB family</fullName>
    </submittedName>
</protein>
<dbReference type="OrthoDB" id="3176965at2"/>
<dbReference type="GO" id="GO:0007059">
    <property type="term" value="P:chromosome segregation"/>
    <property type="evidence" value="ECO:0007669"/>
    <property type="project" value="TreeGrafter"/>
</dbReference>
<organism evidence="2 3">
    <name type="scientific">Jiangella alba</name>
    <dbReference type="NCBI Taxonomy" id="561176"/>
    <lineage>
        <taxon>Bacteria</taxon>
        <taxon>Bacillati</taxon>
        <taxon>Actinomycetota</taxon>
        <taxon>Actinomycetes</taxon>
        <taxon>Jiangellales</taxon>
        <taxon>Jiangellaceae</taxon>
        <taxon>Jiangella</taxon>
    </lineage>
</organism>
<feature type="domain" description="ParB-like N-terminal" evidence="1">
    <location>
        <begin position="7"/>
        <end position="92"/>
    </location>
</feature>
<dbReference type="SMART" id="SM00470">
    <property type="entry name" value="ParB"/>
    <property type="match status" value="1"/>
</dbReference>
<keyword evidence="3" id="KW-1185">Reference proteome</keyword>
<evidence type="ECO:0000259" key="1">
    <source>
        <dbReference type="SMART" id="SM00470"/>
    </source>
</evidence>
<dbReference type="GO" id="GO:0045881">
    <property type="term" value="P:positive regulation of sporulation resulting in formation of a cellular spore"/>
    <property type="evidence" value="ECO:0007669"/>
    <property type="project" value="TreeGrafter"/>
</dbReference>
<dbReference type="EMBL" id="FNUC01000003">
    <property type="protein sequence ID" value="SEE94454.1"/>
    <property type="molecule type" value="Genomic_DNA"/>
</dbReference>
<dbReference type="InterPro" id="IPR050336">
    <property type="entry name" value="Chromosome_partition/occlusion"/>
</dbReference>
<evidence type="ECO:0000313" key="2">
    <source>
        <dbReference type="EMBL" id="SEE94454.1"/>
    </source>
</evidence>
<reference evidence="3" key="1">
    <citation type="submission" date="2016-10" db="EMBL/GenBank/DDBJ databases">
        <authorList>
            <person name="Varghese N."/>
            <person name="Submissions S."/>
        </authorList>
    </citation>
    <scope>NUCLEOTIDE SEQUENCE [LARGE SCALE GENOMIC DNA]</scope>
    <source>
        <strain evidence="3">DSM 45237</strain>
    </source>
</reference>
<dbReference type="PANTHER" id="PTHR33375:SF1">
    <property type="entry name" value="CHROMOSOME-PARTITIONING PROTEIN PARB-RELATED"/>
    <property type="match status" value="1"/>
</dbReference>
<dbReference type="RefSeq" id="WP_069114078.1">
    <property type="nucleotide sequence ID" value="NZ_FNUC01000003.1"/>
</dbReference>
<dbReference type="PANTHER" id="PTHR33375">
    <property type="entry name" value="CHROMOSOME-PARTITIONING PROTEIN PARB-RELATED"/>
    <property type="match status" value="1"/>
</dbReference>
<dbReference type="STRING" id="561176.SAMN04488561_3552"/>
<dbReference type="InterPro" id="IPR003115">
    <property type="entry name" value="ParB_N"/>
</dbReference>
<dbReference type="GO" id="GO:0005694">
    <property type="term" value="C:chromosome"/>
    <property type="evidence" value="ECO:0007669"/>
    <property type="project" value="TreeGrafter"/>
</dbReference>
<dbReference type="SUPFAM" id="SSF110849">
    <property type="entry name" value="ParB/Sulfiredoxin"/>
    <property type="match status" value="1"/>
</dbReference>
<dbReference type="Gene3D" id="3.90.1530.30">
    <property type="match status" value="1"/>
</dbReference>
<name>A0A1H5MYQ4_9ACTN</name>
<proteinExistence type="predicted"/>
<dbReference type="InterPro" id="IPR036086">
    <property type="entry name" value="ParB/Sulfiredoxin_sf"/>
</dbReference>
<dbReference type="Pfam" id="PF02195">
    <property type="entry name" value="ParB_N"/>
    <property type="match status" value="1"/>
</dbReference>
<evidence type="ECO:0000313" key="3">
    <source>
        <dbReference type="Proteomes" id="UP000181980"/>
    </source>
</evidence>
<dbReference type="Proteomes" id="UP000181980">
    <property type="component" value="Unassembled WGS sequence"/>
</dbReference>